<dbReference type="InterPro" id="IPR036291">
    <property type="entry name" value="NAD(P)-bd_dom_sf"/>
</dbReference>
<protein>
    <submittedName>
        <fullName evidence="6">3-hydroxyacyl-CoA dehydrogenase family protein</fullName>
    </submittedName>
</protein>
<evidence type="ECO:0000313" key="6">
    <source>
        <dbReference type="EMBL" id="QUX28157.1"/>
    </source>
</evidence>
<dbReference type="Gene3D" id="3.40.50.720">
    <property type="entry name" value="NAD(P)-binding Rossmann-like Domain"/>
    <property type="match status" value="1"/>
</dbReference>
<dbReference type="PANTHER" id="PTHR48075:SF5">
    <property type="entry name" value="3-HYDROXYBUTYRYL-COA DEHYDROGENASE"/>
    <property type="match status" value="1"/>
</dbReference>
<gene>
    <name evidence="6" type="ORF">KGD83_23295</name>
</gene>
<dbReference type="RefSeq" id="WP_212641175.1">
    <property type="nucleotide sequence ID" value="NZ_CP074132.1"/>
</dbReference>
<comment type="pathway">
    <text evidence="1">Lipid metabolism; butanoate metabolism.</text>
</comment>
<proteinExistence type="inferred from homology"/>
<evidence type="ECO:0000256" key="2">
    <source>
        <dbReference type="ARBA" id="ARBA00009463"/>
    </source>
</evidence>
<dbReference type="Proteomes" id="UP000678016">
    <property type="component" value="Chromosome"/>
</dbReference>
<dbReference type="Pfam" id="PF02737">
    <property type="entry name" value="3HCDH_N"/>
    <property type="match status" value="1"/>
</dbReference>
<evidence type="ECO:0000259" key="5">
    <source>
        <dbReference type="Pfam" id="PF02737"/>
    </source>
</evidence>
<feature type="domain" description="3-hydroxyacyl-CoA dehydrogenase C-terminal" evidence="4">
    <location>
        <begin position="192"/>
        <end position="288"/>
    </location>
</feature>
<evidence type="ECO:0000259" key="4">
    <source>
        <dbReference type="Pfam" id="PF00725"/>
    </source>
</evidence>
<dbReference type="Gene3D" id="1.10.1040.10">
    <property type="entry name" value="N-(1-d-carboxylethyl)-l-norvaline Dehydrogenase, domain 2"/>
    <property type="match status" value="1"/>
</dbReference>
<evidence type="ECO:0000256" key="1">
    <source>
        <dbReference type="ARBA" id="ARBA00005086"/>
    </source>
</evidence>
<organism evidence="6 7">
    <name type="scientific">Nocardiopsis akebiae</name>
    <dbReference type="NCBI Taxonomy" id="2831968"/>
    <lineage>
        <taxon>Bacteria</taxon>
        <taxon>Bacillati</taxon>
        <taxon>Actinomycetota</taxon>
        <taxon>Actinomycetes</taxon>
        <taxon>Streptosporangiales</taxon>
        <taxon>Nocardiopsidaceae</taxon>
        <taxon>Nocardiopsis</taxon>
    </lineage>
</organism>
<dbReference type="SUPFAM" id="SSF48179">
    <property type="entry name" value="6-phosphogluconate dehydrogenase C-terminal domain-like"/>
    <property type="match status" value="1"/>
</dbReference>
<name>A0ABX8C178_9ACTN</name>
<dbReference type="InterPro" id="IPR006176">
    <property type="entry name" value="3-OHacyl-CoA_DH_NAD-bd"/>
</dbReference>
<comment type="similarity">
    <text evidence="2">Belongs to the 3-hydroxyacyl-CoA dehydrogenase family.</text>
</comment>
<sequence>MPTQEAPPSPGGHRITVIGAGTMGAGITSLALGHGVPVTLVDVDPAALDGARDRIAYHGRVAQLMGAAPEGVRPGALDTTTSLESAAGATVVIEAVTEDEDTKAGLLTEVGARTKPGTVLITNTSSIPVDHLAGHHPRPDEVVGTHFMNPPYLIRTVEVIRGPRTSRHTLDALDGLLRTLRRESVTVSDAPGFVTSRLLHPMINDAARVVQEGTASAEDVDALMVGCLGHRTGPLRTADMIGLDNLVDSLRVLYERTGDERCRPCDLLLEKVGAGDHGRKSGRGFFTYERTEQLS</sequence>
<dbReference type="EMBL" id="CP074132">
    <property type="protein sequence ID" value="QUX28157.1"/>
    <property type="molecule type" value="Genomic_DNA"/>
</dbReference>
<dbReference type="InterPro" id="IPR006108">
    <property type="entry name" value="3HC_DH_C"/>
</dbReference>
<feature type="domain" description="3-hydroxyacyl-CoA dehydrogenase NAD binding" evidence="5">
    <location>
        <begin position="15"/>
        <end position="189"/>
    </location>
</feature>
<dbReference type="InterPro" id="IPR022694">
    <property type="entry name" value="3-OHacyl-CoA_DH"/>
</dbReference>
<keyword evidence="3" id="KW-0560">Oxidoreductase</keyword>
<evidence type="ECO:0000313" key="7">
    <source>
        <dbReference type="Proteomes" id="UP000678016"/>
    </source>
</evidence>
<dbReference type="SUPFAM" id="SSF51735">
    <property type="entry name" value="NAD(P)-binding Rossmann-fold domains"/>
    <property type="match status" value="1"/>
</dbReference>
<dbReference type="InterPro" id="IPR008927">
    <property type="entry name" value="6-PGluconate_DH-like_C_sf"/>
</dbReference>
<accession>A0ABX8C178</accession>
<dbReference type="Pfam" id="PF00725">
    <property type="entry name" value="3HCDH"/>
    <property type="match status" value="1"/>
</dbReference>
<evidence type="ECO:0000256" key="3">
    <source>
        <dbReference type="ARBA" id="ARBA00023002"/>
    </source>
</evidence>
<dbReference type="PANTHER" id="PTHR48075">
    <property type="entry name" value="3-HYDROXYACYL-COA DEHYDROGENASE FAMILY PROTEIN"/>
    <property type="match status" value="1"/>
</dbReference>
<keyword evidence="7" id="KW-1185">Reference proteome</keyword>
<dbReference type="InterPro" id="IPR013328">
    <property type="entry name" value="6PGD_dom2"/>
</dbReference>
<dbReference type="PIRSF" id="PIRSF000105">
    <property type="entry name" value="HCDH"/>
    <property type="match status" value="1"/>
</dbReference>
<reference evidence="7" key="1">
    <citation type="submission" date="2021-05" db="EMBL/GenBank/DDBJ databases">
        <title>Direct Submission.</title>
        <authorList>
            <person name="Li K."/>
            <person name="Gao J."/>
        </authorList>
    </citation>
    <scope>NUCLEOTIDE SEQUENCE [LARGE SCALE GENOMIC DNA]</scope>
    <source>
        <strain evidence="7">HDS12</strain>
    </source>
</reference>